<reference evidence="1" key="1">
    <citation type="submission" date="2018-02" db="EMBL/GenBank/DDBJ databases">
        <title>Rhizophora mucronata_Transcriptome.</title>
        <authorList>
            <person name="Meera S.P."/>
            <person name="Sreeshan A."/>
            <person name="Augustine A."/>
        </authorList>
    </citation>
    <scope>NUCLEOTIDE SEQUENCE</scope>
    <source>
        <tissue evidence="1">Leaf</tissue>
    </source>
</reference>
<proteinExistence type="predicted"/>
<protein>
    <submittedName>
        <fullName evidence="1">Uncharacterized protein</fullName>
    </submittedName>
</protein>
<dbReference type="EMBL" id="GGEC01091206">
    <property type="protein sequence ID" value="MBX71690.1"/>
    <property type="molecule type" value="Transcribed_RNA"/>
</dbReference>
<organism evidence="1">
    <name type="scientific">Rhizophora mucronata</name>
    <name type="common">Asiatic mangrove</name>
    <dbReference type="NCBI Taxonomy" id="61149"/>
    <lineage>
        <taxon>Eukaryota</taxon>
        <taxon>Viridiplantae</taxon>
        <taxon>Streptophyta</taxon>
        <taxon>Embryophyta</taxon>
        <taxon>Tracheophyta</taxon>
        <taxon>Spermatophyta</taxon>
        <taxon>Magnoliopsida</taxon>
        <taxon>eudicotyledons</taxon>
        <taxon>Gunneridae</taxon>
        <taxon>Pentapetalae</taxon>
        <taxon>rosids</taxon>
        <taxon>fabids</taxon>
        <taxon>Malpighiales</taxon>
        <taxon>Rhizophoraceae</taxon>
        <taxon>Rhizophora</taxon>
    </lineage>
</organism>
<evidence type="ECO:0000313" key="1">
    <source>
        <dbReference type="EMBL" id="MBX71690.1"/>
    </source>
</evidence>
<sequence length="17" mass="2051">MVEIFCAWAAFYLFLLI</sequence>
<dbReference type="AlphaFoldDB" id="A0A2P2QXF1"/>
<name>A0A2P2QXF1_RHIMU</name>
<accession>A0A2P2QXF1</accession>